<evidence type="ECO:0000313" key="15">
    <source>
        <dbReference type="Proteomes" id="UP000294527"/>
    </source>
</evidence>
<dbReference type="Proteomes" id="UP000777173">
    <property type="component" value="Unassembled WGS sequence"/>
</dbReference>
<dbReference type="EMBL" id="VVYY01000010">
    <property type="protein sequence ID" value="KAA5397336.1"/>
    <property type="molecule type" value="Genomic_DNA"/>
</dbReference>
<dbReference type="AlphaFoldDB" id="A0A076IS73"/>
<dbReference type="EMBL" id="CP046176">
    <property type="protein sequence ID" value="QJR77892.1"/>
    <property type="molecule type" value="Genomic_DNA"/>
</dbReference>
<dbReference type="Proteomes" id="UP001055104">
    <property type="component" value="Unassembled WGS sequence"/>
</dbReference>
<evidence type="ECO:0000313" key="20">
    <source>
        <dbReference type="Proteomes" id="UP000500949"/>
    </source>
</evidence>
<dbReference type="Gene3D" id="1.10.10.60">
    <property type="entry name" value="Homeodomain-like"/>
    <property type="match status" value="2"/>
</dbReference>
<dbReference type="Proteomes" id="UP000500949">
    <property type="component" value="Chromosome"/>
</dbReference>
<keyword evidence="1" id="KW-0805">Transcription regulation</keyword>
<evidence type="ECO:0000313" key="9">
    <source>
        <dbReference type="EMBL" id="KAA5404406.1"/>
    </source>
</evidence>
<dbReference type="eggNOG" id="COG5002">
    <property type="taxonomic scope" value="Bacteria"/>
</dbReference>
<reference evidence="6" key="5">
    <citation type="submission" date="2022-01" db="EMBL/GenBank/DDBJ databases">
        <title>Novel bile acid biosynthetic pathways are enriched in the microbiome of centenarians.</title>
        <authorList>
            <person name="Sato Y."/>
            <person name="Atarashi K."/>
            <person name="Plichta R.D."/>
            <person name="Arai Y."/>
            <person name="Sasajima S."/>
            <person name="Kearney M.S."/>
            <person name="Suda W."/>
            <person name="Takeshita K."/>
            <person name="Sasaki T."/>
            <person name="Okamoto S."/>
            <person name="Skelly N.A."/>
            <person name="Okamura Y."/>
            <person name="Vlamakis H."/>
            <person name="Li Y."/>
            <person name="Tanoue T."/>
            <person name="Takei H."/>
            <person name="Nittono H."/>
            <person name="Narushima S."/>
            <person name="Irie J."/>
            <person name="Itoh H."/>
            <person name="Moriya K."/>
            <person name="Sugiura Y."/>
            <person name="Suematsu M."/>
            <person name="Moritoki N."/>
            <person name="Shibata S."/>
            <person name="Littman R.D."/>
            <person name="Fischbach A.M."/>
            <person name="Uwamino Y."/>
            <person name="Inoue T."/>
            <person name="Honda A."/>
            <person name="Hattori M."/>
            <person name="Murai T."/>
            <person name="Xavier J.R."/>
            <person name="Hirose N."/>
            <person name="Honda K."/>
        </authorList>
    </citation>
    <scope>NUCLEOTIDE SEQUENCE</scope>
    <source>
        <strain evidence="6">CE91-St7</strain>
    </source>
</reference>
<evidence type="ECO:0000256" key="4">
    <source>
        <dbReference type="SAM" id="Phobius"/>
    </source>
</evidence>
<dbReference type="Proteomes" id="UP000294527">
    <property type="component" value="Unassembled WGS sequence"/>
</dbReference>
<dbReference type="SUPFAM" id="SSF55874">
    <property type="entry name" value="ATPase domain of HSP90 chaperone/DNA topoisomerase II/histidine kinase"/>
    <property type="match status" value="1"/>
</dbReference>
<reference evidence="14" key="6">
    <citation type="journal article" date="2023" name="Nat. Commun.">
        <title>Identification of a novel Human Milk Oligosaccharides utilization cluster in the infant gut commensal Bacteroides dorei.</title>
        <authorList>
            <person name="Kijner S."/>
            <person name="Ennis D."/>
            <person name="Shmorak S."/>
            <person name="Florentin A."/>
            <person name="Yassour M."/>
        </authorList>
    </citation>
    <scope>NUCLEOTIDE SEQUENCE</scope>
    <source>
        <strain evidence="14">2</strain>
    </source>
</reference>
<dbReference type="InterPro" id="IPR036890">
    <property type="entry name" value="HATPase_C_sf"/>
</dbReference>
<dbReference type="EMBL" id="VVZV01000005">
    <property type="protein sequence ID" value="KAA5322345.1"/>
    <property type="molecule type" value="Genomic_DNA"/>
</dbReference>
<keyword evidence="2" id="KW-0238">DNA-binding</keyword>
<dbReference type="Gene3D" id="3.30.565.10">
    <property type="entry name" value="Histidine kinase-like ATPase, C-terminal domain"/>
    <property type="match status" value="1"/>
</dbReference>
<dbReference type="Proteomes" id="UP000481616">
    <property type="component" value="Unassembled WGS sequence"/>
</dbReference>
<dbReference type="PANTHER" id="PTHR43280">
    <property type="entry name" value="ARAC-FAMILY TRANSCRIPTIONAL REGULATOR"/>
    <property type="match status" value="1"/>
</dbReference>
<evidence type="ECO:0000313" key="10">
    <source>
        <dbReference type="EMBL" id="MBV3121904.1"/>
    </source>
</evidence>
<dbReference type="EMBL" id="SLTU01000002">
    <property type="protein sequence ID" value="TDA73602.1"/>
    <property type="molecule type" value="Genomic_DNA"/>
</dbReference>
<dbReference type="SUPFAM" id="SSF46689">
    <property type="entry name" value="Homeodomain-like"/>
    <property type="match status" value="1"/>
</dbReference>
<organism evidence="8 18">
    <name type="scientific">Phocaeicola dorei</name>
    <dbReference type="NCBI Taxonomy" id="357276"/>
    <lineage>
        <taxon>Bacteria</taxon>
        <taxon>Pseudomonadati</taxon>
        <taxon>Bacteroidota</taxon>
        <taxon>Bacteroidia</taxon>
        <taxon>Bacteroidales</taxon>
        <taxon>Bacteroidaceae</taxon>
        <taxon>Phocaeicola</taxon>
    </lineage>
</organism>
<dbReference type="Proteomes" id="UP000294834">
    <property type="component" value="Unassembled WGS sequence"/>
</dbReference>
<sequence length="585" mass="66282">MKKTYLDALMSIFTPIPLNNGFYFVDNNGTIDWILSNIFLLGYVLPVEGVMIGIFFYLLLSHAIEHKTQLMFREKFKLVINLFHYTHTPLVVLRNQLEEIVVGNLPESAVTKLQQALKNANQVIDCSQSAISLGKADWKTIPRASVVEFELYAYIMSVVGLCHLYADSRHIQLKVTACSDYISCRINETVMTVALQHLLNKMIDNTPPDGCINIILSHSASSWELRISNCEKIRNGILKMIPAMPAFSSIYNYGDLWTVKKIIRLHGGKIIGYGYGKVVTYQVIMPKYFQSQSEADTGMALSVKKQKVYLEETVSTAEGKSRTDKKESKSCILLVMADKKYSDYLRMTLSEYFRCIVLDAPDRIISASVQNNPDVIVVDETVNGVYGEELCSKVKADKAIANIPVILLIKSADNESYLSHVGSKADRLELRSANIWKFRTDITMLIDNNLVRQERMRRFIADTVAPTLPEKIRKDDACLKFINKVRQLLEQNLAEESYTVDALSEDMGMSRTAFYNKMKKMTGQAPADYMLTFKMERAKRLLASQDYSIGEIATMLGFCDSRYFAKRFKEACGICPSKYIETIIG</sequence>
<keyword evidence="4" id="KW-0472">Membrane</keyword>
<feature type="domain" description="HTH araC/xylS-type" evidence="5">
    <location>
        <begin position="483"/>
        <end position="582"/>
    </location>
</feature>
<evidence type="ECO:0000313" key="7">
    <source>
        <dbReference type="EMBL" id="KAA5322345.1"/>
    </source>
</evidence>
<protein>
    <submittedName>
        <fullName evidence="8">Helix-turn-helix domain-containing protein</fullName>
    </submittedName>
    <submittedName>
        <fullName evidence="6">Transcriptional regulator</fullName>
    </submittedName>
</protein>
<dbReference type="GO" id="GO:0003700">
    <property type="term" value="F:DNA-binding transcription factor activity"/>
    <property type="evidence" value="ECO:0007669"/>
    <property type="project" value="InterPro"/>
</dbReference>
<evidence type="ECO:0000313" key="13">
    <source>
        <dbReference type="EMBL" id="TDB08815.1"/>
    </source>
</evidence>
<evidence type="ECO:0000313" key="12">
    <source>
        <dbReference type="EMBL" id="TDA73602.1"/>
    </source>
</evidence>
<dbReference type="InterPro" id="IPR011006">
    <property type="entry name" value="CheY-like_superfamily"/>
</dbReference>
<reference evidence="10" key="4">
    <citation type="submission" date="2021-06" db="EMBL/GenBank/DDBJ databases">
        <title>Collection of gut derived symbiotic bacterial strains cultured from healthy donors.</title>
        <authorList>
            <person name="Lin H."/>
            <person name="Littmann E."/>
            <person name="Pamer E.G."/>
        </authorList>
    </citation>
    <scope>NUCLEOTIDE SEQUENCE</scope>
    <source>
        <strain evidence="10">MSK.5.10</strain>
    </source>
</reference>
<evidence type="ECO:0000313" key="6">
    <source>
        <dbReference type="EMBL" id="GKH79183.1"/>
    </source>
</evidence>
<keyword evidence="4" id="KW-0812">Transmembrane</keyword>
<dbReference type="Proteomes" id="UP001177934">
    <property type="component" value="Chromosome"/>
</dbReference>
<dbReference type="InterPro" id="IPR018060">
    <property type="entry name" value="HTH_AraC"/>
</dbReference>
<name>A0A076IS73_9BACT</name>
<evidence type="ECO:0000256" key="1">
    <source>
        <dbReference type="ARBA" id="ARBA00023015"/>
    </source>
</evidence>
<evidence type="ECO:0000313" key="8">
    <source>
        <dbReference type="EMBL" id="KAA5397336.1"/>
    </source>
</evidence>
<evidence type="ECO:0000313" key="14">
    <source>
        <dbReference type="EMBL" id="WHX09448.1"/>
    </source>
</evidence>
<dbReference type="EMBL" id="SLTX01000001">
    <property type="protein sequence ID" value="TDB08815.1"/>
    <property type="molecule type" value="Genomic_DNA"/>
</dbReference>
<evidence type="ECO:0000259" key="5">
    <source>
        <dbReference type="PROSITE" id="PS01124"/>
    </source>
</evidence>
<proteinExistence type="predicted"/>
<dbReference type="RefSeq" id="WP_007831751.1">
    <property type="nucleotide sequence ID" value="NZ_BAABYF010000001.1"/>
</dbReference>
<dbReference type="EMBL" id="BQOB01000001">
    <property type="protein sequence ID" value="GKH79183.1"/>
    <property type="molecule type" value="Genomic_DNA"/>
</dbReference>
<feature type="transmembrane region" description="Helical" evidence="4">
    <location>
        <begin position="38"/>
        <end position="60"/>
    </location>
</feature>
<dbReference type="GeneID" id="93448309"/>
<dbReference type="eggNOG" id="COG0745">
    <property type="taxonomic scope" value="Bacteria"/>
</dbReference>
<dbReference type="Proteomes" id="UP000441162">
    <property type="component" value="Unassembled WGS sequence"/>
</dbReference>
<dbReference type="EMBL" id="VVZA01000010">
    <property type="protein sequence ID" value="KAA5404406.1"/>
    <property type="molecule type" value="Genomic_DNA"/>
</dbReference>
<dbReference type="KEGG" id="bdh:GV66_00410"/>
<keyword evidence="3" id="KW-0804">Transcription</keyword>
<dbReference type="GO" id="GO:0043565">
    <property type="term" value="F:sequence-specific DNA binding"/>
    <property type="evidence" value="ECO:0007669"/>
    <property type="project" value="InterPro"/>
</dbReference>
<reference evidence="17 18" key="1">
    <citation type="journal article" date="2019" name="Nat. Med.">
        <title>A library of human gut bacterial isolates paired with longitudinal multiomics data enables mechanistic microbiome research.</title>
        <authorList>
            <person name="Poyet M."/>
            <person name="Groussin M."/>
            <person name="Gibbons S.M."/>
            <person name="Avila-Pacheco J."/>
            <person name="Jiang X."/>
            <person name="Kearney S.M."/>
            <person name="Perrotta A.R."/>
            <person name="Berdy B."/>
            <person name="Zhao S."/>
            <person name="Lieberman T.D."/>
            <person name="Swanson P.K."/>
            <person name="Smith M."/>
            <person name="Roesemann S."/>
            <person name="Alexander J.E."/>
            <person name="Rich S.A."/>
            <person name="Livny J."/>
            <person name="Vlamakis H."/>
            <person name="Clish C."/>
            <person name="Bullock K."/>
            <person name="Deik A."/>
            <person name="Scott J."/>
            <person name="Pierce K.A."/>
            <person name="Xavier R.J."/>
            <person name="Alm E.J."/>
        </authorList>
    </citation>
    <scope>NUCLEOTIDE SEQUENCE [LARGE SCALE GENOMIC DNA]</scope>
    <source>
        <strain evidence="8 18">BIOML-A1</strain>
        <strain evidence="7 19">BIOML-A25</strain>
        <strain evidence="9 17">BIOML-A4</strain>
    </source>
</reference>
<keyword evidence="4" id="KW-1133">Transmembrane helix</keyword>
<dbReference type="SUPFAM" id="SSF52172">
    <property type="entry name" value="CheY-like"/>
    <property type="match status" value="1"/>
</dbReference>
<dbReference type="KEGG" id="bdo:EL88_16185"/>
<accession>A0A076IS73</accession>
<dbReference type="Gene3D" id="3.40.50.2300">
    <property type="match status" value="1"/>
</dbReference>
<evidence type="ECO:0000313" key="16">
    <source>
        <dbReference type="Proteomes" id="UP000294834"/>
    </source>
</evidence>
<evidence type="ECO:0000313" key="17">
    <source>
        <dbReference type="Proteomes" id="UP000441162"/>
    </source>
</evidence>
<gene>
    <name evidence="6" type="ORF">CE91St7_00670</name>
    <name evidence="12" type="ORF">E1I98_19910</name>
    <name evidence="13" type="ORF">E1J06_16285</name>
    <name evidence="9" type="ORF">F2Y51_13100</name>
    <name evidence="8" type="ORF">F2Y58_13215</name>
    <name evidence="7" type="ORF">F2Z07_06175</name>
    <name evidence="11" type="ORF">GKD17_16670</name>
    <name evidence="10" type="ORF">KSU80_01690</name>
    <name evidence="14" type="ORF">QNN11_19400</name>
</gene>
<evidence type="ECO:0000313" key="11">
    <source>
        <dbReference type="EMBL" id="QJR77892.1"/>
    </source>
</evidence>
<dbReference type="Proteomes" id="UP000481700">
    <property type="component" value="Unassembled WGS sequence"/>
</dbReference>
<evidence type="ECO:0000256" key="2">
    <source>
        <dbReference type="ARBA" id="ARBA00023125"/>
    </source>
</evidence>
<dbReference type="Pfam" id="PF12833">
    <property type="entry name" value="HTH_18"/>
    <property type="match status" value="1"/>
</dbReference>
<reference evidence="11 20" key="3">
    <citation type="submission" date="2019-11" db="EMBL/GenBank/DDBJ databases">
        <title>Complete genome sequence of Bacteroides dorei DSM 17855.</title>
        <authorList>
            <person name="Russell J.T."/>
        </authorList>
    </citation>
    <scope>NUCLEOTIDE SEQUENCE [LARGE SCALE GENOMIC DNA]</scope>
    <source>
        <strain evidence="11 20">DSM 17855</strain>
    </source>
</reference>
<evidence type="ECO:0000313" key="19">
    <source>
        <dbReference type="Proteomes" id="UP000481700"/>
    </source>
</evidence>
<evidence type="ECO:0000313" key="18">
    <source>
        <dbReference type="Proteomes" id="UP000481616"/>
    </source>
</evidence>
<dbReference type="EMBL" id="CP126056">
    <property type="protein sequence ID" value="WHX09448.1"/>
    <property type="molecule type" value="Genomic_DNA"/>
</dbReference>
<reference evidence="15 16" key="2">
    <citation type="journal article" date="2019" name="Nat. Microbiol.">
        <title>Genomic variation and strain-specific functional adaptation in the human gut microbiome during early life.</title>
        <authorList>
            <person name="Vatanen T."/>
            <person name="Plichta D.R."/>
            <person name="Somani J."/>
            <person name="Munch P.C."/>
            <person name="Arthur T.D."/>
            <person name="Hall A.B."/>
            <person name="Rudolf S."/>
            <person name="Oakeley E.J."/>
            <person name="Ke X."/>
            <person name="Young R.A."/>
            <person name="Haiser H.J."/>
            <person name="Kolde R."/>
            <person name="Yassour M."/>
            <person name="Luopajarvi K."/>
            <person name="Siljander H."/>
            <person name="Virtanen S.M."/>
            <person name="Ilonen J."/>
            <person name="Uibo R."/>
            <person name="Tillmann V."/>
            <person name="Mokurov S."/>
            <person name="Dorshakova N."/>
            <person name="Porter J.A."/>
            <person name="McHardy A.C."/>
            <person name="Lahdesmaki H."/>
            <person name="Vlamakis H."/>
            <person name="Huttenhower C."/>
            <person name="Knip M."/>
            <person name="Xavier R.J."/>
        </authorList>
    </citation>
    <scope>NUCLEOTIDE SEQUENCE [LARGE SCALE GENOMIC DNA]</scope>
    <source>
        <strain evidence="12 15">RJX1047</strain>
        <strain evidence="13 16">RJX1052</strain>
    </source>
</reference>
<dbReference type="SMART" id="SM00342">
    <property type="entry name" value="HTH_ARAC"/>
    <property type="match status" value="1"/>
</dbReference>
<dbReference type="PROSITE" id="PS01124">
    <property type="entry name" value="HTH_ARAC_FAMILY_2"/>
    <property type="match status" value="1"/>
</dbReference>
<dbReference type="PANTHER" id="PTHR43280:SF28">
    <property type="entry name" value="HTH-TYPE TRANSCRIPTIONAL ACTIVATOR RHAS"/>
    <property type="match status" value="1"/>
</dbReference>
<dbReference type="InterPro" id="IPR009057">
    <property type="entry name" value="Homeodomain-like_sf"/>
</dbReference>
<evidence type="ECO:0000256" key="3">
    <source>
        <dbReference type="ARBA" id="ARBA00023163"/>
    </source>
</evidence>
<dbReference type="EMBL" id="JAHOAX010000001">
    <property type="protein sequence ID" value="MBV3121904.1"/>
    <property type="molecule type" value="Genomic_DNA"/>
</dbReference>